<evidence type="ECO:0000313" key="3">
    <source>
        <dbReference type="Proteomes" id="UP000035068"/>
    </source>
</evidence>
<proteinExistence type="predicted"/>
<feature type="region of interest" description="Disordered" evidence="1">
    <location>
        <begin position="30"/>
        <end position="87"/>
    </location>
</feature>
<dbReference type="EMBL" id="JWJD01000002">
    <property type="protein sequence ID" value="KIH77048.1"/>
    <property type="molecule type" value="Genomic_DNA"/>
</dbReference>
<protein>
    <submittedName>
        <fullName evidence="2">Uncharacterized protein</fullName>
    </submittedName>
</protein>
<dbReference type="Proteomes" id="UP000035068">
    <property type="component" value="Unassembled WGS sequence"/>
</dbReference>
<gene>
    <name evidence="2" type="ORF">GFER_08375</name>
</gene>
<name>A0A0C2EEJ6_9BACT</name>
<feature type="compositionally biased region" description="Basic and acidic residues" evidence="1">
    <location>
        <begin position="77"/>
        <end position="87"/>
    </location>
</feature>
<feature type="compositionally biased region" description="Basic and acidic residues" evidence="1">
    <location>
        <begin position="39"/>
        <end position="49"/>
    </location>
</feature>
<dbReference type="RefSeq" id="WP_040098300.1">
    <property type="nucleotide sequence ID" value="NZ_JWJD01000002.1"/>
</dbReference>
<organism evidence="2 3">
    <name type="scientific">Geoalkalibacter ferrihydriticus DSM 17813</name>
    <dbReference type="NCBI Taxonomy" id="1121915"/>
    <lineage>
        <taxon>Bacteria</taxon>
        <taxon>Pseudomonadati</taxon>
        <taxon>Thermodesulfobacteriota</taxon>
        <taxon>Desulfuromonadia</taxon>
        <taxon>Desulfuromonadales</taxon>
        <taxon>Geoalkalibacteraceae</taxon>
        <taxon>Geoalkalibacter</taxon>
    </lineage>
</organism>
<accession>A0A0C2EEJ6</accession>
<reference evidence="2 3" key="1">
    <citation type="submission" date="2014-12" db="EMBL/GenBank/DDBJ databases">
        <title>Genomes of Geoalkalibacter ferrihydriticus and Geoalkalibacter subterraneus, two haloalkaliphilic metal-reducing members of the Geobacteraceae.</title>
        <authorList>
            <person name="Badalamenti J.P."/>
            <person name="Torres C.I."/>
            <person name="Krajmalnik-Brown R."/>
            <person name="Bond D.R."/>
        </authorList>
    </citation>
    <scope>NUCLEOTIDE SEQUENCE [LARGE SCALE GENOMIC DNA]</scope>
    <source>
        <strain evidence="2 3">DSM 17813</strain>
    </source>
</reference>
<comment type="caution">
    <text evidence="2">The sequence shown here is derived from an EMBL/GenBank/DDBJ whole genome shotgun (WGS) entry which is preliminary data.</text>
</comment>
<keyword evidence="3" id="KW-1185">Reference proteome</keyword>
<dbReference type="AlphaFoldDB" id="A0A0C2EEJ6"/>
<evidence type="ECO:0000313" key="2">
    <source>
        <dbReference type="EMBL" id="KIH77048.1"/>
    </source>
</evidence>
<sequence length="87" mass="10026">MRLNLYRIRKIDLVAKKSIDLLPLNWQYAPPLPRGTGRKQPERKNDLLKKNRLTQASGIGYKHRSSQASEGRGLQELGRKKELEKSS</sequence>
<evidence type="ECO:0000256" key="1">
    <source>
        <dbReference type="SAM" id="MobiDB-lite"/>
    </source>
</evidence>